<comment type="similarity">
    <text evidence="6">Belongs to the ferritin family. Prokaryotic subfamily.</text>
</comment>
<reference evidence="8 9" key="1">
    <citation type="journal article" date="2019" name="Nat. Microbiol.">
        <title>Mediterranean grassland soil C-N compound turnover is dependent on rainfall and depth, and is mediated by genomically divergent microorganisms.</title>
        <authorList>
            <person name="Diamond S."/>
            <person name="Andeer P.F."/>
            <person name="Li Z."/>
            <person name="Crits-Christoph A."/>
            <person name="Burstein D."/>
            <person name="Anantharaman K."/>
            <person name="Lane K.R."/>
            <person name="Thomas B.C."/>
            <person name="Pan C."/>
            <person name="Northen T.R."/>
            <person name="Banfield J.F."/>
        </authorList>
    </citation>
    <scope>NUCLEOTIDE SEQUENCE [LARGE SCALE GENOMIC DNA]</scope>
    <source>
        <strain evidence="8">WS_9</strain>
    </source>
</reference>
<evidence type="ECO:0000256" key="5">
    <source>
        <dbReference type="PIRSR" id="PIRSR601519-1"/>
    </source>
</evidence>
<dbReference type="EC" id="1.16.3.2" evidence="6"/>
<comment type="caution">
    <text evidence="8">The sequence shown here is derived from an EMBL/GenBank/DDBJ whole genome shotgun (WGS) entry which is preliminary data.</text>
</comment>
<dbReference type="GO" id="GO:0006826">
    <property type="term" value="P:iron ion transport"/>
    <property type="evidence" value="ECO:0007669"/>
    <property type="project" value="InterPro"/>
</dbReference>
<feature type="domain" description="Ferritin-like diiron" evidence="7">
    <location>
        <begin position="1"/>
        <end position="146"/>
    </location>
</feature>
<dbReference type="Proteomes" id="UP000317691">
    <property type="component" value="Unassembled WGS sequence"/>
</dbReference>
<organism evidence="8 9">
    <name type="scientific">Eiseniibacteriota bacterium</name>
    <dbReference type="NCBI Taxonomy" id="2212470"/>
    <lineage>
        <taxon>Bacteria</taxon>
        <taxon>Candidatus Eiseniibacteriota</taxon>
    </lineage>
</organism>
<gene>
    <name evidence="8" type="ORF">E6K79_01200</name>
</gene>
<dbReference type="GO" id="GO:0006879">
    <property type="term" value="P:intracellular iron ion homeostasis"/>
    <property type="evidence" value="ECO:0007669"/>
    <property type="project" value="UniProtKB-KW"/>
</dbReference>
<keyword evidence="6" id="KW-0963">Cytoplasm</keyword>
<name>A0A538TTG9_UNCEI</name>
<feature type="binding site" evidence="5">
    <location>
        <position position="54"/>
    </location>
    <ligand>
        <name>Fe cation</name>
        <dbReference type="ChEBI" id="CHEBI:24875"/>
        <label>1</label>
    </ligand>
</feature>
<evidence type="ECO:0000256" key="3">
    <source>
        <dbReference type="ARBA" id="ARBA00023002"/>
    </source>
</evidence>
<dbReference type="Gene3D" id="1.20.1260.10">
    <property type="match status" value="1"/>
</dbReference>
<sequence>MLISDKMAAAINTQIGNEFGACLQYVSIAAHFGTENLPELSKHFHKQAMEEKDHALRFVNYVVDAGARVVIPAIPAPKSGFKTAEEAVQLSLDWEETVTKQISGLVDLAIKENDHITRNFLQWFVNEQLEEVSSMDQLLSIVRRAGENGLLFVEDYLARRGGISVPSAAADAT</sequence>
<dbReference type="Pfam" id="PF00210">
    <property type="entry name" value="Ferritin"/>
    <property type="match status" value="1"/>
</dbReference>
<dbReference type="InterPro" id="IPR009040">
    <property type="entry name" value="Ferritin-like_diiron"/>
</dbReference>
<evidence type="ECO:0000256" key="1">
    <source>
        <dbReference type="ARBA" id="ARBA00022434"/>
    </source>
</evidence>
<accession>A0A538TTG9</accession>
<dbReference type="SUPFAM" id="SSF47240">
    <property type="entry name" value="Ferritin-like"/>
    <property type="match status" value="1"/>
</dbReference>
<keyword evidence="3" id="KW-0560">Oxidoreductase</keyword>
<feature type="binding site" evidence="5">
    <location>
        <position position="51"/>
    </location>
    <ligand>
        <name>Fe cation</name>
        <dbReference type="ChEBI" id="CHEBI:24875"/>
        <label>1</label>
    </ligand>
</feature>
<dbReference type="InterPro" id="IPR009078">
    <property type="entry name" value="Ferritin-like_SF"/>
</dbReference>
<dbReference type="PANTHER" id="PTHR11431:SF127">
    <property type="entry name" value="BACTERIAL NON-HEME FERRITIN"/>
    <property type="match status" value="1"/>
</dbReference>
<dbReference type="InterPro" id="IPR001519">
    <property type="entry name" value="Ferritin"/>
</dbReference>
<feature type="binding site" evidence="5">
    <location>
        <position position="18"/>
    </location>
    <ligand>
        <name>Fe cation</name>
        <dbReference type="ChEBI" id="CHEBI:24875"/>
        <label>1</label>
    </ligand>
</feature>
<dbReference type="InterPro" id="IPR012347">
    <property type="entry name" value="Ferritin-like"/>
</dbReference>
<keyword evidence="2 5" id="KW-0479">Metal-binding</keyword>
<dbReference type="GO" id="GO:0008199">
    <property type="term" value="F:ferric iron binding"/>
    <property type="evidence" value="ECO:0007669"/>
    <property type="project" value="InterPro"/>
</dbReference>
<evidence type="ECO:0000313" key="8">
    <source>
        <dbReference type="EMBL" id="TMQ66898.1"/>
    </source>
</evidence>
<comment type="function">
    <text evidence="6">Iron-storage protein.</text>
</comment>
<dbReference type="AlphaFoldDB" id="A0A538TTG9"/>
<comment type="catalytic activity">
    <reaction evidence="6">
        <text>4 Fe(2+) + O2 + 6 H2O = 4 iron(III) oxide-hydroxide + 12 H(+)</text>
        <dbReference type="Rhea" id="RHEA:11972"/>
        <dbReference type="ChEBI" id="CHEBI:15377"/>
        <dbReference type="ChEBI" id="CHEBI:15378"/>
        <dbReference type="ChEBI" id="CHEBI:15379"/>
        <dbReference type="ChEBI" id="CHEBI:29033"/>
        <dbReference type="ChEBI" id="CHEBI:78619"/>
        <dbReference type="EC" id="1.16.3.2"/>
    </reaction>
</comment>
<feature type="binding site" evidence="5">
    <location>
        <position position="128"/>
    </location>
    <ligand>
        <name>Fe cation</name>
        <dbReference type="ChEBI" id="CHEBI:24875"/>
        <label>1</label>
    </ligand>
</feature>
<evidence type="ECO:0000256" key="2">
    <source>
        <dbReference type="ARBA" id="ARBA00022723"/>
    </source>
</evidence>
<evidence type="ECO:0000259" key="7">
    <source>
        <dbReference type="PROSITE" id="PS50905"/>
    </source>
</evidence>
<evidence type="ECO:0000256" key="6">
    <source>
        <dbReference type="RuleBase" id="RU361145"/>
    </source>
</evidence>
<dbReference type="CDD" id="cd01055">
    <property type="entry name" value="Nonheme_Ferritin"/>
    <property type="match status" value="1"/>
</dbReference>
<dbReference type="PANTHER" id="PTHR11431">
    <property type="entry name" value="FERRITIN"/>
    <property type="match status" value="1"/>
</dbReference>
<comment type="subcellular location">
    <subcellularLocation>
        <location evidence="6">Cytoplasm</location>
    </subcellularLocation>
</comment>
<protein>
    <recommendedName>
        <fullName evidence="6">Ferritin</fullName>
        <ecNumber evidence="6">1.16.3.2</ecNumber>
    </recommendedName>
</protein>
<keyword evidence="4 5" id="KW-0408">Iron</keyword>
<dbReference type="PROSITE" id="PS50905">
    <property type="entry name" value="FERRITIN_LIKE"/>
    <property type="match status" value="1"/>
</dbReference>
<dbReference type="GO" id="GO:0008198">
    <property type="term" value="F:ferrous iron binding"/>
    <property type="evidence" value="ECO:0007669"/>
    <property type="project" value="TreeGrafter"/>
</dbReference>
<evidence type="ECO:0000256" key="4">
    <source>
        <dbReference type="ARBA" id="ARBA00023004"/>
    </source>
</evidence>
<dbReference type="EMBL" id="VBOZ01000007">
    <property type="protein sequence ID" value="TMQ66898.1"/>
    <property type="molecule type" value="Genomic_DNA"/>
</dbReference>
<dbReference type="GO" id="GO:0004322">
    <property type="term" value="F:ferroxidase activity"/>
    <property type="evidence" value="ECO:0007669"/>
    <property type="project" value="TreeGrafter"/>
</dbReference>
<keyword evidence="1 6" id="KW-0409">Iron storage</keyword>
<dbReference type="InterPro" id="IPR008331">
    <property type="entry name" value="Ferritin_DPS_dom"/>
</dbReference>
<dbReference type="InterPro" id="IPR041719">
    <property type="entry name" value="Ferritin_prok"/>
</dbReference>
<evidence type="ECO:0000313" key="9">
    <source>
        <dbReference type="Proteomes" id="UP000317691"/>
    </source>
</evidence>
<proteinExistence type="inferred from homology"/>
<dbReference type="GO" id="GO:0005829">
    <property type="term" value="C:cytosol"/>
    <property type="evidence" value="ECO:0007669"/>
    <property type="project" value="TreeGrafter"/>
</dbReference>
<feature type="binding site" evidence="5">
    <location>
        <position position="95"/>
    </location>
    <ligand>
        <name>Fe cation</name>
        <dbReference type="ChEBI" id="CHEBI:24875"/>
        <label>1</label>
    </ligand>
</feature>